<gene>
    <name evidence="2" type="ORF">BN970_05596</name>
</gene>
<name>A0A0U1DUG7_9MYCO</name>
<protein>
    <submittedName>
        <fullName evidence="2">Uncharacterized protein</fullName>
    </submittedName>
</protein>
<sequence length="376" mass="38300" precursor="true">MRMVAVSAAVATMALAAPMSADVSGVFGALPVAAAEPALPPPPVPAPMPRPMPADPARVNPIGGARISSTTPQGETAGLEAPLAAQTERGEATVPMWAKDGIFAPTAHPNRQIRLHLPGELGLAPAAWTPEGGAIYASGDVDYTVSPITGGGVDLVITRKTLLSSSTIPFGVKLPAATHLRQVANAVVVETDAVPGRPAAVIGTFSIPAAHDRDGAPITVSPTLGPGFPPGQSNLTIELGQANVFAFPVTITLAYRASDVPTTGAPMPNWEGLPEGSPRITAATDSSVRCPAGVNDYRSPDGRIADFTAACATHQQCLAATPERTSVTACHNTLLAHLSVACTATFGQTGPDYDTCTRAAESVVTTAKTTMTTPVS</sequence>
<accession>A0A0U1DUG7</accession>
<keyword evidence="1" id="KW-0732">Signal</keyword>
<proteinExistence type="predicted"/>
<evidence type="ECO:0000313" key="2">
    <source>
        <dbReference type="EMBL" id="CQD23128.1"/>
    </source>
</evidence>
<dbReference type="Proteomes" id="UP000182227">
    <property type="component" value="Unassembled WGS sequence"/>
</dbReference>
<dbReference type="EMBL" id="CTEF01000005">
    <property type="protein sequence ID" value="CQD23128.1"/>
    <property type="molecule type" value="Genomic_DNA"/>
</dbReference>
<evidence type="ECO:0000313" key="3">
    <source>
        <dbReference type="Proteomes" id="UP000182227"/>
    </source>
</evidence>
<feature type="signal peptide" evidence="1">
    <location>
        <begin position="1"/>
        <end position="16"/>
    </location>
</feature>
<dbReference type="AlphaFoldDB" id="A0A0U1DUG7"/>
<reference evidence="2 3" key="1">
    <citation type="submission" date="2015-03" db="EMBL/GenBank/DDBJ databases">
        <authorList>
            <person name="Murphy D."/>
        </authorList>
    </citation>
    <scope>NUCLEOTIDE SEQUENCE [LARGE SCALE GENOMIC DNA]</scope>
    <source>
        <strain evidence="2 3">D16</strain>
    </source>
</reference>
<organism evidence="2 3">
    <name type="scientific">Mycolicibacterium conceptionense</name>
    <dbReference type="NCBI Taxonomy" id="451644"/>
    <lineage>
        <taxon>Bacteria</taxon>
        <taxon>Bacillati</taxon>
        <taxon>Actinomycetota</taxon>
        <taxon>Actinomycetes</taxon>
        <taxon>Mycobacteriales</taxon>
        <taxon>Mycobacteriaceae</taxon>
        <taxon>Mycolicibacterium</taxon>
    </lineage>
</organism>
<feature type="chain" id="PRO_5006708258" evidence="1">
    <location>
        <begin position="17"/>
        <end position="376"/>
    </location>
</feature>
<evidence type="ECO:0000256" key="1">
    <source>
        <dbReference type="SAM" id="SignalP"/>
    </source>
</evidence>